<protein>
    <submittedName>
        <fullName evidence="1">Uncharacterized protein</fullName>
    </submittedName>
</protein>
<accession>A0A7D4G0G0</accession>
<reference evidence="1 2" key="1">
    <citation type="submission" date="2020-05" db="EMBL/GenBank/DDBJ databases">
        <title>FDA dAtabase for Regulatory Grade micrObial Sequences (FDA-ARGOS): Supporting development and validation of Infectious Disease Dx tests.</title>
        <authorList>
            <person name="Moreno J."/>
            <person name="Tallon L."/>
            <person name="Sadzewicz L."/>
            <person name="Zhao X."/>
            <person name="Vavikolanu K."/>
            <person name="Mehta A."/>
            <person name="Aluvathingal J."/>
            <person name="Nadendla S."/>
            <person name="Myers T."/>
            <person name="Yan Y."/>
            <person name="Sichtig H."/>
        </authorList>
    </citation>
    <scope>NUCLEOTIDE SEQUENCE [LARGE SCALE GENOMIC DNA]</scope>
    <source>
        <strain evidence="1 2">FDAARGOS_760</strain>
    </source>
</reference>
<gene>
    <name evidence="1" type="ORF">FIU21_05970</name>
</gene>
<evidence type="ECO:0000313" key="1">
    <source>
        <dbReference type="EMBL" id="QKH89827.1"/>
    </source>
</evidence>
<organism evidence="1 2">
    <name type="scientific">Prevotella melaninogenica</name>
    <dbReference type="NCBI Taxonomy" id="28132"/>
    <lineage>
        <taxon>Bacteria</taxon>
        <taxon>Pseudomonadati</taxon>
        <taxon>Bacteroidota</taxon>
        <taxon>Bacteroidia</taxon>
        <taxon>Bacteroidales</taxon>
        <taxon>Prevotellaceae</taxon>
        <taxon>Prevotella</taxon>
    </lineage>
</organism>
<dbReference type="AlphaFoldDB" id="A0A7D4G0G0"/>
<dbReference type="EMBL" id="CP054011">
    <property type="protein sequence ID" value="QKH89827.1"/>
    <property type="molecule type" value="Genomic_DNA"/>
</dbReference>
<name>A0A7D4G0G0_9BACT</name>
<proteinExistence type="predicted"/>
<evidence type="ECO:0000313" key="2">
    <source>
        <dbReference type="Proteomes" id="UP000500843"/>
    </source>
</evidence>
<dbReference type="Proteomes" id="UP000500843">
    <property type="component" value="Chromosome 2"/>
</dbReference>
<sequence length="172" mass="19555">MERKELCIISDSDIPAGSGGINGEGYTYGQLRHQPIITEILKHITHPIARQMAEDRNERNHKDGFTMYKVDGEYCFEGLRVGPKVKIPSKDELLALLGDQPINAATIRNITYTLIRKELARLYGTSVQEAADIISNQLDCAPHEDISGYIFMIPNWAHKWFRHNGYVARMLK</sequence>